<dbReference type="SUPFAM" id="SSF52833">
    <property type="entry name" value="Thioredoxin-like"/>
    <property type="match status" value="1"/>
</dbReference>
<evidence type="ECO:0000256" key="1">
    <source>
        <dbReference type="ARBA" id="ARBA00003330"/>
    </source>
</evidence>
<evidence type="ECO:0000256" key="6">
    <source>
        <dbReference type="ARBA" id="ARBA00023157"/>
    </source>
</evidence>
<name>A0ABY7TD42_9SPHI</name>
<comment type="function">
    <text evidence="1">Thiol-specific peroxidase that catalyzes the reduction of hydrogen peroxide and organic hydroperoxides to water and alcohols, respectively. Plays a role in cell protection against oxidative stress by detoxifying peroxides and as sensor of hydrogen peroxide-mediated signaling events.</text>
</comment>
<evidence type="ECO:0000256" key="9">
    <source>
        <dbReference type="ARBA" id="ARBA00038489"/>
    </source>
</evidence>
<accession>A0ABY7TD42</accession>
<comment type="similarity">
    <text evidence="9">Belongs to the peroxiredoxin family. BCP/PrxQ subfamily.</text>
</comment>
<keyword evidence="6" id="KW-1015">Disulfide bond</keyword>
<evidence type="ECO:0000256" key="5">
    <source>
        <dbReference type="ARBA" id="ARBA00023002"/>
    </source>
</evidence>
<keyword evidence="15" id="KW-1185">Reference proteome</keyword>
<dbReference type="InterPro" id="IPR000866">
    <property type="entry name" value="AhpC/TSA"/>
</dbReference>
<evidence type="ECO:0000259" key="13">
    <source>
        <dbReference type="PROSITE" id="PS51352"/>
    </source>
</evidence>
<dbReference type="EC" id="1.11.1.24" evidence="2"/>
<keyword evidence="12" id="KW-0732">Signal</keyword>
<evidence type="ECO:0000313" key="15">
    <source>
        <dbReference type="Proteomes" id="UP001216139"/>
    </source>
</evidence>
<evidence type="ECO:0000313" key="14">
    <source>
        <dbReference type="EMBL" id="WCT14268.1"/>
    </source>
</evidence>
<feature type="domain" description="Thioredoxin" evidence="13">
    <location>
        <begin position="52"/>
        <end position="220"/>
    </location>
</feature>
<feature type="chain" id="PRO_5047430632" description="thioredoxin-dependent peroxiredoxin" evidence="12">
    <location>
        <begin position="26"/>
        <end position="229"/>
    </location>
</feature>
<dbReference type="PANTHER" id="PTHR42801">
    <property type="entry name" value="THIOREDOXIN-DEPENDENT PEROXIDE REDUCTASE"/>
    <property type="match status" value="1"/>
</dbReference>
<evidence type="ECO:0000256" key="8">
    <source>
        <dbReference type="ARBA" id="ARBA00032824"/>
    </source>
</evidence>
<dbReference type="Pfam" id="PF00578">
    <property type="entry name" value="AhpC-TSA"/>
    <property type="match status" value="1"/>
</dbReference>
<dbReference type="Proteomes" id="UP001216139">
    <property type="component" value="Chromosome"/>
</dbReference>
<evidence type="ECO:0000256" key="11">
    <source>
        <dbReference type="ARBA" id="ARBA00049091"/>
    </source>
</evidence>
<keyword evidence="7" id="KW-0676">Redox-active center</keyword>
<evidence type="ECO:0000256" key="12">
    <source>
        <dbReference type="SAM" id="SignalP"/>
    </source>
</evidence>
<evidence type="ECO:0000256" key="10">
    <source>
        <dbReference type="ARBA" id="ARBA00042639"/>
    </source>
</evidence>
<reference evidence="14 15" key="1">
    <citation type="submission" date="2023-02" db="EMBL/GenBank/DDBJ databases">
        <title>Genome sequence of Mucilaginibacter jinjuensis strain KACC 16571.</title>
        <authorList>
            <person name="Kim S."/>
            <person name="Heo J."/>
            <person name="Kwon S.-W."/>
        </authorList>
    </citation>
    <scope>NUCLEOTIDE SEQUENCE [LARGE SCALE GENOMIC DNA]</scope>
    <source>
        <strain evidence="14 15">KACC 16571</strain>
    </source>
</reference>
<evidence type="ECO:0000256" key="2">
    <source>
        <dbReference type="ARBA" id="ARBA00013017"/>
    </source>
</evidence>
<dbReference type="InterPro" id="IPR050924">
    <property type="entry name" value="Peroxiredoxin_BCP/PrxQ"/>
</dbReference>
<gene>
    <name evidence="14" type="ORF">PQO05_10015</name>
</gene>
<dbReference type="InterPro" id="IPR013766">
    <property type="entry name" value="Thioredoxin_domain"/>
</dbReference>
<dbReference type="PROSITE" id="PS51352">
    <property type="entry name" value="THIOREDOXIN_2"/>
    <property type="match status" value="1"/>
</dbReference>
<organism evidence="14 15">
    <name type="scientific">Mucilaginibacter jinjuensis</name>
    <dbReference type="NCBI Taxonomy" id="1176721"/>
    <lineage>
        <taxon>Bacteria</taxon>
        <taxon>Pseudomonadati</taxon>
        <taxon>Bacteroidota</taxon>
        <taxon>Sphingobacteriia</taxon>
        <taxon>Sphingobacteriales</taxon>
        <taxon>Sphingobacteriaceae</taxon>
        <taxon>Mucilaginibacter</taxon>
    </lineage>
</organism>
<dbReference type="EMBL" id="CP117167">
    <property type="protein sequence ID" value="WCT14268.1"/>
    <property type="molecule type" value="Genomic_DNA"/>
</dbReference>
<keyword evidence="3" id="KW-0575">Peroxidase</keyword>
<dbReference type="RefSeq" id="WP_273632652.1">
    <property type="nucleotide sequence ID" value="NZ_CP117167.1"/>
</dbReference>
<evidence type="ECO:0000256" key="3">
    <source>
        <dbReference type="ARBA" id="ARBA00022559"/>
    </source>
</evidence>
<comment type="catalytic activity">
    <reaction evidence="11">
        <text>a hydroperoxide + [thioredoxin]-dithiol = an alcohol + [thioredoxin]-disulfide + H2O</text>
        <dbReference type="Rhea" id="RHEA:62620"/>
        <dbReference type="Rhea" id="RHEA-COMP:10698"/>
        <dbReference type="Rhea" id="RHEA-COMP:10700"/>
        <dbReference type="ChEBI" id="CHEBI:15377"/>
        <dbReference type="ChEBI" id="CHEBI:29950"/>
        <dbReference type="ChEBI" id="CHEBI:30879"/>
        <dbReference type="ChEBI" id="CHEBI:35924"/>
        <dbReference type="ChEBI" id="CHEBI:50058"/>
        <dbReference type="EC" id="1.11.1.24"/>
    </reaction>
</comment>
<dbReference type="Gene3D" id="3.40.30.10">
    <property type="entry name" value="Glutaredoxin"/>
    <property type="match status" value="1"/>
</dbReference>
<dbReference type="PANTHER" id="PTHR42801:SF7">
    <property type="entry name" value="SLL1159 PROTEIN"/>
    <property type="match status" value="1"/>
</dbReference>
<proteinExistence type="inferred from homology"/>
<keyword evidence="5" id="KW-0560">Oxidoreductase</keyword>
<keyword evidence="4" id="KW-0049">Antioxidant</keyword>
<feature type="signal peptide" evidence="12">
    <location>
        <begin position="1"/>
        <end position="25"/>
    </location>
</feature>
<evidence type="ECO:0000256" key="7">
    <source>
        <dbReference type="ARBA" id="ARBA00023284"/>
    </source>
</evidence>
<dbReference type="CDD" id="cd02970">
    <property type="entry name" value="PRX_like2"/>
    <property type="match status" value="1"/>
</dbReference>
<sequence>MKINLNKFLFCAIFPVALLTFPCKAEVVANPATDTVMAKAMIPAKPTDVSPLLIGESIPAVVVPDAGGKSYNLNEKINERPTILVFYRGGWCPFCNKELAGLQAIQGDLVKMGYQIIAISTDSPDNLKKSIGKHQLTYTLLSDADLNVSKQFGIAFKAPAAYSSTLETGSNGKNVDKLLPVPSVFILNKKGVIQFEYINPDFKQRIGPDLLQAVSAALVKENATKENGK</sequence>
<evidence type="ECO:0000256" key="4">
    <source>
        <dbReference type="ARBA" id="ARBA00022862"/>
    </source>
</evidence>
<dbReference type="InterPro" id="IPR036249">
    <property type="entry name" value="Thioredoxin-like_sf"/>
</dbReference>
<protein>
    <recommendedName>
        <fullName evidence="2">thioredoxin-dependent peroxiredoxin</fullName>
        <ecNumber evidence="2">1.11.1.24</ecNumber>
    </recommendedName>
    <alternativeName>
        <fullName evidence="8">Thioredoxin peroxidase</fullName>
    </alternativeName>
    <alternativeName>
        <fullName evidence="10">Thioredoxin-dependent peroxiredoxin Bcp</fullName>
    </alternativeName>
</protein>